<evidence type="ECO:0000256" key="2">
    <source>
        <dbReference type="PIRSR" id="PIRSR019663-1"/>
    </source>
</evidence>
<dbReference type="EMBL" id="AY326446">
    <property type="protein sequence ID" value="AAQ93039.1"/>
    <property type="molecule type" value="mRNA"/>
</dbReference>
<reference evidence="3" key="1">
    <citation type="journal article" date="2004" name="Gene">
        <title>Two novel asparaginyl endopeptidase-like cysteine proteinases from the protist Trichomonas vaginalis: their evolutionary relationship within the clan CD cysteine proteinases.</title>
        <authorList>
            <person name="Leon-Felix J."/>
            <person name="Ortega-Lopez J."/>
            <person name="Orozco-Solis R."/>
            <person name="Arroyo R."/>
        </authorList>
    </citation>
    <scope>NUCLEOTIDE SEQUENCE</scope>
</reference>
<accession>Q6EHZ7</accession>
<dbReference type="GO" id="GO:0005773">
    <property type="term" value="C:vacuole"/>
    <property type="evidence" value="ECO:0007669"/>
    <property type="project" value="GOC"/>
</dbReference>
<sequence length="388" mass="42935">MFCLLQLARCDRFAVLIAGSNDFYNYRHQADIFNMYQQLVKRGFDDQHITMMAYDDIALSSENPFRGKVFHTLKHVNIYPGSSKINYAHNSVTADQFYTVLTTLKSTTSDNVYIYYDNHGGPGILGVPDGVPGGYIEAEPLAKAFDTMEAKGLYGKLFFGIEACYSGSVAAVFRAKNMCTITAANDDESSYAAVYDSTVGVYLSNEFSNYFMAYLDSNPQNTIGNLYTKVKAQTTGSHVCYYGDVNMKNLKLSDFLGTPNEVVAPKADAKIDIIPHYLATKSTLYQLAQSTDAKIAGRAKVALHEVIAAAEKLDLTLTSIAEILEPETKNVLRAKCGKITPEYFEVLHYFTEKYGVVKGDDMIKLRVLVNLALKHKVADIKAAIDAIC</sequence>
<evidence type="ECO:0000256" key="1">
    <source>
        <dbReference type="ARBA" id="ARBA00009941"/>
    </source>
</evidence>
<dbReference type="PANTHER" id="PTHR12000:SF42">
    <property type="entry name" value="LEGUMAIN"/>
    <property type="match status" value="1"/>
</dbReference>
<dbReference type="VEuPathDB" id="TrichDB:TVAGG3_0538410"/>
<name>Q6EHZ7_TRIVA</name>
<dbReference type="VEuPathDB" id="TrichDB:TVAG_426660"/>
<comment type="similarity">
    <text evidence="1">Belongs to the peptidase C13 family.</text>
</comment>
<dbReference type="AlphaFoldDB" id="Q6EHZ7"/>
<dbReference type="GO" id="GO:0004197">
    <property type="term" value="F:cysteine-type endopeptidase activity"/>
    <property type="evidence" value="ECO:0007669"/>
    <property type="project" value="TreeGrafter"/>
</dbReference>
<dbReference type="PRINTS" id="PR00776">
    <property type="entry name" value="HEMOGLOBNASE"/>
</dbReference>
<dbReference type="InterPro" id="IPR001096">
    <property type="entry name" value="Peptidase_C13"/>
</dbReference>
<dbReference type="SMR" id="Q6EHZ7"/>
<protein>
    <submittedName>
        <fullName evidence="3">Legumain-like cysteine proteinase 1</fullName>
    </submittedName>
</protein>
<dbReference type="Pfam" id="PF01650">
    <property type="entry name" value="Peptidase_C13"/>
    <property type="match status" value="1"/>
</dbReference>
<organism evidence="3">
    <name type="scientific">Trichomonas vaginalis</name>
    <dbReference type="NCBI Taxonomy" id="5722"/>
    <lineage>
        <taxon>Eukaryota</taxon>
        <taxon>Metamonada</taxon>
        <taxon>Parabasalia</taxon>
        <taxon>Trichomonadida</taxon>
        <taxon>Trichomonadidae</taxon>
        <taxon>Trichomonas</taxon>
    </lineage>
</organism>
<dbReference type="PANTHER" id="PTHR12000">
    <property type="entry name" value="HEMOGLOBINASE FAMILY MEMBER"/>
    <property type="match status" value="1"/>
</dbReference>
<dbReference type="GO" id="GO:0006624">
    <property type="term" value="P:vacuolar protein processing"/>
    <property type="evidence" value="ECO:0007669"/>
    <property type="project" value="TreeGrafter"/>
</dbReference>
<feature type="active site" evidence="2">
    <location>
        <position position="119"/>
    </location>
</feature>
<proteinExistence type="evidence at transcript level"/>
<dbReference type="GO" id="GO:0051603">
    <property type="term" value="P:proteolysis involved in protein catabolic process"/>
    <property type="evidence" value="ECO:0007669"/>
    <property type="project" value="TreeGrafter"/>
</dbReference>
<gene>
    <name evidence="3" type="primary">legu-1</name>
</gene>
<dbReference type="PIRSF" id="PIRSF019663">
    <property type="entry name" value="Legumain"/>
    <property type="match status" value="1"/>
</dbReference>
<dbReference type="BRENDA" id="3.4.22.34">
    <property type="organism ID" value="6459"/>
</dbReference>
<feature type="active site" description="Nucleophile" evidence="2">
    <location>
        <position position="164"/>
    </location>
</feature>
<evidence type="ECO:0000313" key="3">
    <source>
        <dbReference type="EMBL" id="AAQ93039.1"/>
    </source>
</evidence>
<dbReference type="Gene3D" id="3.40.50.1460">
    <property type="match status" value="1"/>
</dbReference>
<dbReference type="FunFam" id="3.40.50.1460:FF:000020">
    <property type="entry name" value="Clan CD, family C13, asparaginyl endopeptidase-like cysteine peptidase"/>
    <property type="match status" value="1"/>
</dbReference>